<accession>A0A0E2D3P7</accession>
<gene>
    <name evidence="1" type="ORF">LEP1GSC105_0571</name>
</gene>
<name>A0A0E2D3P7_LEPIR</name>
<dbReference type="Proteomes" id="UP000001340">
    <property type="component" value="Unassembled WGS sequence"/>
</dbReference>
<dbReference type="EMBL" id="AHNR02000054">
    <property type="protein sequence ID" value="EKR54214.1"/>
    <property type="molecule type" value="Genomic_DNA"/>
</dbReference>
<evidence type="ECO:0000313" key="2">
    <source>
        <dbReference type="Proteomes" id="UP000001340"/>
    </source>
</evidence>
<sequence length="46" mass="5499">MILFPSSVIELTLDEKIFLFIRQFLLFFYDSPTNKTDITSVEFHEI</sequence>
<reference evidence="1 2" key="1">
    <citation type="submission" date="2012-10" db="EMBL/GenBank/DDBJ databases">
        <authorList>
            <person name="Harkins D.M."/>
            <person name="Durkin A.S."/>
            <person name="Brinkac L.M."/>
            <person name="Haft D.H."/>
            <person name="Selengut J.D."/>
            <person name="Sanka R."/>
            <person name="DePew J."/>
            <person name="Purushe J."/>
            <person name="Chanthongthip A."/>
            <person name="Lattana O."/>
            <person name="Phetsouvanh R."/>
            <person name="Newton P.N."/>
            <person name="Vinetz J.M."/>
            <person name="Sutton G.G."/>
            <person name="Nierman W.C."/>
            <person name="Fouts D.E."/>
        </authorList>
    </citation>
    <scope>NUCLEOTIDE SEQUENCE [LARGE SCALE GENOMIC DNA]</scope>
    <source>
        <strain evidence="1 2">UI 12758</strain>
    </source>
</reference>
<organism evidence="1 2">
    <name type="scientific">Leptospira interrogans str. UI 12758</name>
    <dbReference type="NCBI Taxonomy" id="1049938"/>
    <lineage>
        <taxon>Bacteria</taxon>
        <taxon>Pseudomonadati</taxon>
        <taxon>Spirochaetota</taxon>
        <taxon>Spirochaetia</taxon>
        <taxon>Leptospirales</taxon>
        <taxon>Leptospiraceae</taxon>
        <taxon>Leptospira</taxon>
    </lineage>
</organism>
<comment type="caution">
    <text evidence="1">The sequence shown here is derived from an EMBL/GenBank/DDBJ whole genome shotgun (WGS) entry which is preliminary data.</text>
</comment>
<proteinExistence type="predicted"/>
<protein>
    <submittedName>
        <fullName evidence="1">Uncharacterized protein</fullName>
    </submittedName>
</protein>
<evidence type="ECO:0000313" key="1">
    <source>
        <dbReference type="EMBL" id="EKR54214.1"/>
    </source>
</evidence>
<dbReference type="AlphaFoldDB" id="A0A0E2D3P7"/>